<reference evidence="2" key="1">
    <citation type="journal article" date="2022" name="Mol. Ecol. Resour.">
        <title>The genomes of chicory, endive, great burdock and yacon provide insights into Asteraceae palaeo-polyploidization history and plant inulin production.</title>
        <authorList>
            <person name="Fan W."/>
            <person name="Wang S."/>
            <person name="Wang H."/>
            <person name="Wang A."/>
            <person name="Jiang F."/>
            <person name="Liu H."/>
            <person name="Zhao H."/>
            <person name="Xu D."/>
            <person name="Zhang Y."/>
        </authorList>
    </citation>
    <scope>NUCLEOTIDE SEQUENCE [LARGE SCALE GENOMIC DNA]</scope>
    <source>
        <strain evidence="2">cv. Punajuju</strain>
    </source>
</reference>
<dbReference type="EMBL" id="CM042016">
    <property type="protein sequence ID" value="KAI3700117.1"/>
    <property type="molecule type" value="Genomic_DNA"/>
</dbReference>
<protein>
    <submittedName>
        <fullName evidence="1">Uncharacterized protein</fullName>
    </submittedName>
</protein>
<dbReference type="Proteomes" id="UP001055811">
    <property type="component" value="Linkage Group LG08"/>
</dbReference>
<reference evidence="1 2" key="2">
    <citation type="journal article" date="2022" name="Mol. Ecol. Resour.">
        <title>The genomes of chicory, endive, great burdock and yacon provide insights into Asteraceae paleo-polyploidization history and plant inulin production.</title>
        <authorList>
            <person name="Fan W."/>
            <person name="Wang S."/>
            <person name="Wang H."/>
            <person name="Wang A."/>
            <person name="Jiang F."/>
            <person name="Liu H."/>
            <person name="Zhao H."/>
            <person name="Xu D."/>
            <person name="Zhang Y."/>
        </authorList>
    </citation>
    <scope>NUCLEOTIDE SEQUENCE [LARGE SCALE GENOMIC DNA]</scope>
    <source>
        <strain evidence="2">cv. Punajuju</strain>
        <tissue evidence="1">Leaves</tissue>
    </source>
</reference>
<keyword evidence="2" id="KW-1185">Reference proteome</keyword>
<name>A0ACB8ZQ27_CICIN</name>
<sequence>MVPPSRFTPSVSSIYSFDSNTSRYVLIQTAFSTPASEEPLFRYLTNRTIRSSDHTTTIKVFPLQKQSETTPPSGQQQFSPSSPGWPPFMRVNPILDWSYRYVWAFLLTCKVPYCSLYDQGYTSIRSVNDTTPNTLLRINDSNGEKFKPAFMLSDGRLELVEQKSQLKKSTMESKVRNCIKKTSVQPQSYQWLRFRSVEDQLGHLLCKKLHLIGWNVSRIAVVQSDVDSVAKEVEIGSLQVTLYVFLLVAKDEEMIEAAMEAISTKLSSK</sequence>
<evidence type="ECO:0000313" key="1">
    <source>
        <dbReference type="EMBL" id="KAI3700117.1"/>
    </source>
</evidence>
<comment type="caution">
    <text evidence="1">The sequence shown here is derived from an EMBL/GenBank/DDBJ whole genome shotgun (WGS) entry which is preliminary data.</text>
</comment>
<proteinExistence type="predicted"/>
<organism evidence="1 2">
    <name type="scientific">Cichorium intybus</name>
    <name type="common">Chicory</name>
    <dbReference type="NCBI Taxonomy" id="13427"/>
    <lineage>
        <taxon>Eukaryota</taxon>
        <taxon>Viridiplantae</taxon>
        <taxon>Streptophyta</taxon>
        <taxon>Embryophyta</taxon>
        <taxon>Tracheophyta</taxon>
        <taxon>Spermatophyta</taxon>
        <taxon>Magnoliopsida</taxon>
        <taxon>eudicotyledons</taxon>
        <taxon>Gunneridae</taxon>
        <taxon>Pentapetalae</taxon>
        <taxon>asterids</taxon>
        <taxon>campanulids</taxon>
        <taxon>Asterales</taxon>
        <taxon>Asteraceae</taxon>
        <taxon>Cichorioideae</taxon>
        <taxon>Cichorieae</taxon>
        <taxon>Cichoriinae</taxon>
        <taxon>Cichorium</taxon>
    </lineage>
</organism>
<evidence type="ECO:0000313" key="2">
    <source>
        <dbReference type="Proteomes" id="UP001055811"/>
    </source>
</evidence>
<accession>A0ACB8ZQ27</accession>
<gene>
    <name evidence="1" type="ORF">L2E82_44734</name>
</gene>